<accession>A0A452Y1C1</accession>
<sequence>MDYQDGAAGKLCLFQADDVDVMGGLDFVFGSTCAVDLGSCQCVAFETEREGALGQMFAPEREKAGQWLYVCW</sequence>
<dbReference type="EnsemblPlants" id="AET1Gv20253300.1">
    <property type="protein sequence ID" value="AET1Gv20253300.1"/>
    <property type="gene ID" value="AET1Gv20253300"/>
</dbReference>
<reference evidence="1" key="4">
    <citation type="submission" date="2019-03" db="UniProtKB">
        <authorList>
            <consortium name="EnsemblPlants"/>
        </authorList>
    </citation>
    <scope>IDENTIFICATION</scope>
</reference>
<dbReference type="Gramene" id="AET1Gv20253300.1">
    <property type="protein sequence ID" value="AET1Gv20253300.1"/>
    <property type="gene ID" value="AET1Gv20253300"/>
</dbReference>
<evidence type="ECO:0000313" key="2">
    <source>
        <dbReference type="Proteomes" id="UP000015105"/>
    </source>
</evidence>
<reference evidence="2" key="1">
    <citation type="journal article" date="2014" name="Science">
        <title>Ancient hybridizations among the ancestral genomes of bread wheat.</title>
        <authorList>
            <consortium name="International Wheat Genome Sequencing Consortium,"/>
            <person name="Marcussen T."/>
            <person name="Sandve S.R."/>
            <person name="Heier L."/>
            <person name="Spannagl M."/>
            <person name="Pfeifer M."/>
            <person name="Jakobsen K.S."/>
            <person name="Wulff B.B."/>
            <person name="Steuernagel B."/>
            <person name="Mayer K.F."/>
            <person name="Olsen O.A."/>
        </authorList>
    </citation>
    <scope>NUCLEOTIDE SEQUENCE [LARGE SCALE GENOMIC DNA]</scope>
    <source>
        <strain evidence="2">cv. AL8/78</strain>
    </source>
</reference>
<name>A0A452Y1C1_AEGTS</name>
<protein>
    <submittedName>
        <fullName evidence="1">Uncharacterized protein</fullName>
    </submittedName>
</protein>
<keyword evidence="2" id="KW-1185">Reference proteome</keyword>
<dbReference type="AlphaFoldDB" id="A0A452Y1C1"/>
<reference evidence="1" key="5">
    <citation type="journal article" date="2021" name="G3 (Bethesda)">
        <title>Aegilops tauschii genome assembly Aet v5.0 features greater sequence contiguity and improved annotation.</title>
        <authorList>
            <person name="Wang L."/>
            <person name="Zhu T."/>
            <person name="Rodriguez J.C."/>
            <person name="Deal K.R."/>
            <person name="Dubcovsky J."/>
            <person name="McGuire P.E."/>
            <person name="Lux T."/>
            <person name="Spannagl M."/>
            <person name="Mayer K.F.X."/>
            <person name="Baldrich P."/>
            <person name="Meyers B.C."/>
            <person name="Huo N."/>
            <person name="Gu Y.Q."/>
            <person name="Zhou H."/>
            <person name="Devos K.M."/>
            <person name="Bennetzen J.L."/>
            <person name="Unver T."/>
            <person name="Budak H."/>
            <person name="Gulick P.J."/>
            <person name="Galiba G."/>
            <person name="Kalapos B."/>
            <person name="Nelson D.R."/>
            <person name="Li P."/>
            <person name="You F.M."/>
            <person name="Luo M.C."/>
            <person name="Dvorak J."/>
        </authorList>
    </citation>
    <scope>NUCLEOTIDE SEQUENCE [LARGE SCALE GENOMIC DNA]</scope>
    <source>
        <strain evidence="1">cv. AL8/78</strain>
    </source>
</reference>
<reference evidence="2" key="2">
    <citation type="journal article" date="2017" name="Nat. Plants">
        <title>The Aegilops tauschii genome reveals multiple impacts of transposons.</title>
        <authorList>
            <person name="Zhao G."/>
            <person name="Zou C."/>
            <person name="Li K."/>
            <person name="Wang K."/>
            <person name="Li T."/>
            <person name="Gao L."/>
            <person name="Zhang X."/>
            <person name="Wang H."/>
            <person name="Yang Z."/>
            <person name="Liu X."/>
            <person name="Jiang W."/>
            <person name="Mao L."/>
            <person name="Kong X."/>
            <person name="Jiao Y."/>
            <person name="Jia J."/>
        </authorList>
    </citation>
    <scope>NUCLEOTIDE SEQUENCE [LARGE SCALE GENOMIC DNA]</scope>
    <source>
        <strain evidence="2">cv. AL8/78</strain>
    </source>
</reference>
<reference evidence="1" key="3">
    <citation type="journal article" date="2017" name="Nature">
        <title>Genome sequence of the progenitor of the wheat D genome Aegilops tauschii.</title>
        <authorList>
            <person name="Luo M.C."/>
            <person name="Gu Y.Q."/>
            <person name="Puiu D."/>
            <person name="Wang H."/>
            <person name="Twardziok S.O."/>
            <person name="Deal K.R."/>
            <person name="Huo N."/>
            <person name="Zhu T."/>
            <person name="Wang L."/>
            <person name="Wang Y."/>
            <person name="McGuire P.E."/>
            <person name="Liu S."/>
            <person name="Long H."/>
            <person name="Ramasamy R.K."/>
            <person name="Rodriguez J.C."/>
            <person name="Van S.L."/>
            <person name="Yuan L."/>
            <person name="Wang Z."/>
            <person name="Xia Z."/>
            <person name="Xiao L."/>
            <person name="Anderson O.D."/>
            <person name="Ouyang S."/>
            <person name="Liang Y."/>
            <person name="Zimin A.V."/>
            <person name="Pertea G."/>
            <person name="Qi P."/>
            <person name="Bennetzen J.L."/>
            <person name="Dai X."/>
            <person name="Dawson M.W."/>
            <person name="Muller H.G."/>
            <person name="Kugler K."/>
            <person name="Rivarola-Duarte L."/>
            <person name="Spannagl M."/>
            <person name="Mayer K.F.X."/>
            <person name="Lu F.H."/>
            <person name="Bevan M.W."/>
            <person name="Leroy P."/>
            <person name="Li P."/>
            <person name="You F.M."/>
            <person name="Sun Q."/>
            <person name="Liu Z."/>
            <person name="Lyons E."/>
            <person name="Wicker T."/>
            <person name="Salzberg S.L."/>
            <person name="Devos K.M."/>
            <person name="Dvorak J."/>
        </authorList>
    </citation>
    <scope>NUCLEOTIDE SEQUENCE [LARGE SCALE GENOMIC DNA]</scope>
    <source>
        <strain evidence="1">cv. AL8/78</strain>
    </source>
</reference>
<evidence type="ECO:0000313" key="1">
    <source>
        <dbReference type="EnsemblPlants" id="AET1Gv20253300.1"/>
    </source>
</evidence>
<proteinExistence type="predicted"/>
<dbReference type="Proteomes" id="UP000015105">
    <property type="component" value="Chromosome 1D"/>
</dbReference>
<organism evidence="1 2">
    <name type="scientific">Aegilops tauschii subsp. strangulata</name>
    <name type="common">Goatgrass</name>
    <dbReference type="NCBI Taxonomy" id="200361"/>
    <lineage>
        <taxon>Eukaryota</taxon>
        <taxon>Viridiplantae</taxon>
        <taxon>Streptophyta</taxon>
        <taxon>Embryophyta</taxon>
        <taxon>Tracheophyta</taxon>
        <taxon>Spermatophyta</taxon>
        <taxon>Magnoliopsida</taxon>
        <taxon>Liliopsida</taxon>
        <taxon>Poales</taxon>
        <taxon>Poaceae</taxon>
        <taxon>BOP clade</taxon>
        <taxon>Pooideae</taxon>
        <taxon>Triticodae</taxon>
        <taxon>Triticeae</taxon>
        <taxon>Triticinae</taxon>
        <taxon>Aegilops</taxon>
    </lineage>
</organism>